<gene>
    <name evidence="2" type="ORF">ISN45_Aa03g027510</name>
</gene>
<dbReference type="CDD" id="cd09272">
    <property type="entry name" value="RNase_HI_RT_Ty1"/>
    <property type="match status" value="1"/>
</dbReference>
<keyword evidence="3" id="KW-1185">Reference proteome</keyword>
<comment type="caution">
    <text evidence="2">The sequence shown here is derived from an EMBL/GenBank/DDBJ whole genome shotgun (WGS) entry which is preliminary data.</text>
</comment>
<evidence type="ECO:0000259" key="1">
    <source>
        <dbReference type="Pfam" id="PF07727"/>
    </source>
</evidence>
<proteinExistence type="predicted"/>
<keyword evidence="2" id="KW-0548">Nucleotidyltransferase</keyword>
<evidence type="ECO:0000313" key="3">
    <source>
        <dbReference type="Proteomes" id="UP000694240"/>
    </source>
</evidence>
<keyword evidence="2" id="KW-0808">Transferase</keyword>
<dbReference type="PANTHER" id="PTHR11439">
    <property type="entry name" value="GAG-POL-RELATED RETROTRANSPOSON"/>
    <property type="match status" value="1"/>
</dbReference>
<feature type="domain" description="Reverse transcriptase Ty1/copia-type" evidence="1">
    <location>
        <begin position="46"/>
        <end position="283"/>
    </location>
</feature>
<dbReference type="AlphaFoldDB" id="A0A8T2AY93"/>
<dbReference type="Proteomes" id="UP000694240">
    <property type="component" value="Chromosome 8"/>
</dbReference>
<reference evidence="2 3" key="1">
    <citation type="submission" date="2020-12" db="EMBL/GenBank/DDBJ databases">
        <title>Concerted genomic and epigenomic changes stabilize Arabidopsis allopolyploids.</title>
        <authorList>
            <person name="Chen Z."/>
        </authorList>
    </citation>
    <scope>NUCLEOTIDE SEQUENCE [LARGE SCALE GENOMIC DNA]</scope>
    <source>
        <strain evidence="2">Allo738</strain>
        <tissue evidence="2">Leaf</tissue>
    </source>
</reference>
<keyword evidence="2" id="KW-0695">RNA-directed DNA polymerase</keyword>
<name>A0A8T2AY93_9BRAS</name>
<dbReference type="PANTHER" id="PTHR11439:SF462">
    <property type="match status" value="1"/>
</dbReference>
<dbReference type="EMBL" id="JAEFBK010000008">
    <property type="protein sequence ID" value="KAG7578569.1"/>
    <property type="molecule type" value="Genomic_DNA"/>
</dbReference>
<organism evidence="2 3">
    <name type="scientific">Arabidopsis thaliana x Arabidopsis arenosa</name>
    <dbReference type="NCBI Taxonomy" id="1240361"/>
    <lineage>
        <taxon>Eukaryota</taxon>
        <taxon>Viridiplantae</taxon>
        <taxon>Streptophyta</taxon>
        <taxon>Embryophyta</taxon>
        <taxon>Tracheophyta</taxon>
        <taxon>Spermatophyta</taxon>
        <taxon>Magnoliopsida</taxon>
        <taxon>eudicotyledons</taxon>
        <taxon>Gunneridae</taxon>
        <taxon>Pentapetalae</taxon>
        <taxon>rosids</taxon>
        <taxon>malvids</taxon>
        <taxon>Brassicales</taxon>
        <taxon>Brassicaceae</taxon>
        <taxon>Camelineae</taxon>
        <taxon>Arabidopsis</taxon>
    </lineage>
</organism>
<dbReference type="InterPro" id="IPR013103">
    <property type="entry name" value="RVT_2"/>
</dbReference>
<dbReference type="Pfam" id="PF07727">
    <property type="entry name" value="RVT_2"/>
    <property type="match status" value="1"/>
</dbReference>
<protein>
    <submittedName>
        <fullName evidence="2">Reverse transcriptase RNA-dependent DNA polymerase</fullName>
    </submittedName>
</protein>
<evidence type="ECO:0000313" key="2">
    <source>
        <dbReference type="EMBL" id="KAG7578569.1"/>
    </source>
</evidence>
<dbReference type="GO" id="GO:0003964">
    <property type="term" value="F:RNA-directed DNA polymerase activity"/>
    <property type="evidence" value="ECO:0007669"/>
    <property type="project" value="UniProtKB-KW"/>
</dbReference>
<accession>A0A8T2AY93</accession>
<sequence length="524" mass="58943">MVQSSTRPKIDAVDLSPNIPRLMAKEPSSRRGVLGHNVPHRKLEGILNLPPDKKLIGSQWVFKIKLKADGSLERYKARLVALGNHQVEGIDYTETFAPVVKMTTVRLILDIAAKRNYEVHQMDVHNAFLHGDLDEEVYMKPPPGFSQPGDKRVCRLRKSIYGLKQSPRCWFAKLADALQKYGFKQTKSDYSLFVFHHGGVSLQILVYVDDLIISGNSSSAIKEFKDYLSTCFHMKDLGAAKYFLGLEIARGPLGFYICQRKYAIDILSEAGMLGCKPMGSPVEQNHRLSLSNSPLLPDPAPYRRLVGRLVYLASTRPDLAYAIHILSQFMQKPQEEHWFAALRVLRYLKGTIGQGILLRAYSSFHLTGWCDSDHASCPLSRKSLTGWIVQFGDSPISWKTKKQKTVSQSSAEAEYRAMGAITKELRWLKSLLSEIGIDHAEPMSIRCDSQAALHISANPVFHERTKYIEVECHSIREKILDGTVKASHVSTTEQLADILTKTLGRKEFASFLDKLGIQNLYAPT</sequence>